<keyword evidence="2" id="KW-0349">Heme</keyword>
<proteinExistence type="inferred from homology"/>
<keyword evidence="7" id="KW-0472">Membrane</keyword>
<keyword evidence="5" id="KW-0408">Iron</keyword>
<reference evidence="10" key="1">
    <citation type="journal article" date="2023" name="Commun. Biol.">
        <title>Genome analysis of Parmales, the sister group of diatoms, reveals the evolutionary specialization of diatoms from phago-mixotrophs to photoautotrophs.</title>
        <authorList>
            <person name="Ban H."/>
            <person name="Sato S."/>
            <person name="Yoshikawa S."/>
            <person name="Yamada K."/>
            <person name="Nakamura Y."/>
            <person name="Ichinomiya M."/>
            <person name="Sato N."/>
            <person name="Blanc-Mathieu R."/>
            <person name="Endo H."/>
            <person name="Kuwata A."/>
            <person name="Ogata H."/>
        </authorList>
    </citation>
    <scope>NUCLEOTIDE SEQUENCE [LARGE SCALE GENOMIC DNA]</scope>
</reference>
<dbReference type="GO" id="GO:0012505">
    <property type="term" value="C:endomembrane system"/>
    <property type="evidence" value="ECO:0007669"/>
    <property type="project" value="TreeGrafter"/>
</dbReference>
<keyword evidence="10" id="KW-1185">Reference proteome</keyword>
<dbReference type="SUPFAM" id="SSF55856">
    <property type="entry name" value="Cytochrome b5-like heme/steroid binding domain"/>
    <property type="match status" value="2"/>
</dbReference>
<feature type="domain" description="Cytochrome b5 heme-binding" evidence="8">
    <location>
        <begin position="165"/>
        <end position="271"/>
    </location>
</feature>
<evidence type="ECO:0000256" key="6">
    <source>
        <dbReference type="ARBA" id="ARBA00038357"/>
    </source>
</evidence>
<dbReference type="OrthoDB" id="547796at2759"/>
<evidence type="ECO:0000313" key="10">
    <source>
        <dbReference type="Proteomes" id="UP001165065"/>
    </source>
</evidence>
<keyword evidence="4" id="KW-0256">Endoplasmic reticulum</keyword>
<dbReference type="Proteomes" id="UP001165065">
    <property type="component" value="Unassembled WGS sequence"/>
</dbReference>
<evidence type="ECO:0000256" key="3">
    <source>
        <dbReference type="ARBA" id="ARBA00022723"/>
    </source>
</evidence>
<evidence type="ECO:0000256" key="5">
    <source>
        <dbReference type="ARBA" id="ARBA00023004"/>
    </source>
</evidence>
<comment type="subcellular location">
    <subcellularLocation>
        <location evidence="1">Endoplasmic reticulum</location>
    </subcellularLocation>
</comment>
<feature type="transmembrane region" description="Helical" evidence="7">
    <location>
        <begin position="6"/>
        <end position="24"/>
    </location>
</feature>
<evidence type="ECO:0000256" key="4">
    <source>
        <dbReference type="ARBA" id="ARBA00022824"/>
    </source>
</evidence>
<feature type="domain" description="Cytochrome b5 heme-binding" evidence="8">
    <location>
        <begin position="48"/>
        <end position="154"/>
    </location>
</feature>
<dbReference type="SMART" id="SM01117">
    <property type="entry name" value="Cyt-b5"/>
    <property type="match status" value="2"/>
</dbReference>
<sequence>MLDLEALKPYVITFLVSFLIWYYLNGGFKTPEPPKQEEPEEPPIPNNFTLEKLATFDGSTDETVPNPIPTSIYVSVDSTVFDVSSGRDFYGPGGAYAMFAGKEIGWALATMSFDDVYLGNLDTSGMSVAERSSMEEWIIKYRDYKNYPIVGRVTPPDLSSASKIIPPSTMLQHTGTQPALVSGSIPSIYVGVGDYVFDCSYGGCEFYLPGKSYALFAGRDASVALAKMSFKEEDLDSTDTQGLNEKEKKVLTDWVKSFRDKKGYPIVGRTGNGFRVE</sequence>
<dbReference type="EMBL" id="BRYA01000724">
    <property type="protein sequence ID" value="GMI30838.1"/>
    <property type="molecule type" value="Genomic_DNA"/>
</dbReference>
<accession>A0A9W7G2T3</accession>
<dbReference type="InterPro" id="IPR050577">
    <property type="entry name" value="MAPR/NEUFC/NENF-like"/>
</dbReference>
<evidence type="ECO:0000259" key="8">
    <source>
        <dbReference type="SMART" id="SM01117"/>
    </source>
</evidence>
<protein>
    <recommendedName>
        <fullName evidence="8">Cytochrome b5 heme-binding domain-containing protein</fullName>
    </recommendedName>
</protein>
<dbReference type="AlphaFoldDB" id="A0A9W7G2T3"/>
<organism evidence="9 10">
    <name type="scientific">Triparma columacea</name>
    <dbReference type="NCBI Taxonomy" id="722753"/>
    <lineage>
        <taxon>Eukaryota</taxon>
        <taxon>Sar</taxon>
        <taxon>Stramenopiles</taxon>
        <taxon>Ochrophyta</taxon>
        <taxon>Bolidophyceae</taxon>
        <taxon>Parmales</taxon>
        <taxon>Triparmaceae</taxon>
        <taxon>Triparma</taxon>
    </lineage>
</organism>
<dbReference type="PANTHER" id="PTHR10281">
    <property type="entry name" value="MEMBRANE-ASSOCIATED PROGESTERONE RECEPTOR COMPONENT-RELATED"/>
    <property type="match status" value="1"/>
</dbReference>
<comment type="similarity">
    <text evidence="6">Belongs to the cytochrome b5 family. MAPR subfamily.</text>
</comment>
<keyword evidence="7" id="KW-1133">Transmembrane helix</keyword>
<comment type="caution">
    <text evidence="9">The sequence shown here is derived from an EMBL/GenBank/DDBJ whole genome shotgun (WGS) entry which is preliminary data.</text>
</comment>
<dbReference type="Gene3D" id="3.10.120.10">
    <property type="entry name" value="Cytochrome b5-like heme/steroid binding domain"/>
    <property type="match status" value="2"/>
</dbReference>
<name>A0A9W7G2T3_9STRA</name>
<evidence type="ECO:0000256" key="7">
    <source>
        <dbReference type="SAM" id="Phobius"/>
    </source>
</evidence>
<dbReference type="PANTHER" id="PTHR10281:SF72">
    <property type="entry name" value="NEUDESIN"/>
    <property type="match status" value="1"/>
</dbReference>
<keyword evidence="7" id="KW-0812">Transmembrane</keyword>
<dbReference type="InterPro" id="IPR036400">
    <property type="entry name" value="Cyt_B5-like_heme/steroid_sf"/>
</dbReference>
<dbReference type="InterPro" id="IPR001199">
    <property type="entry name" value="Cyt_B5-like_heme/steroid-bd"/>
</dbReference>
<dbReference type="GO" id="GO:0016020">
    <property type="term" value="C:membrane"/>
    <property type="evidence" value="ECO:0007669"/>
    <property type="project" value="TreeGrafter"/>
</dbReference>
<evidence type="ECO:0000256" key="2">
    <source>
        <dbReference type="ARBA" id="ARBA00022617"/>
    </source>
</evidence>
<keyword evidence="3" id="KW-0479">Metal-binding</keyword>
<gene>
    <name evidence="9" type="ORF">TrCOL_g12537</name>
</gene>
<evidence type="ECO:0000313" key="9">
    <source>
        <dbReference type="EMBL" id="GMI30838.1"/>
    </source>
</evidence>
<evidence type="ECO:0000256" key="1">
    <source>
        <dbReference type="ARBA" id="ARBA00004240"/>
    </source>
</evidence>